<keyword evidence="3 5" id="KW-0689">Ribosomal protein</keyword>
<dbReference type="InParanoid" id="A0A0M8K556"/>
<evidence type="ECO:0000313" key="7">
    <source>
        <dbReference type="EMBL" id="GAP61893.1"/>
    </source>
</evidence>
<keyword evidence="8" id="KW-1185">Reference proteome</keyword>
<dbReference type="SUPFAM" id="SSF55129">
    <property type="entry name" value="Ribosomal protein L30p/L7e"/>
    <property type="match status" value="1"/>
</dbReference>
<sequence length="67" mass="7600">MSEKYLRIRYVKSMIGAKERHKRTVRALGLRRLGDEVVKKADPAILGMVRAVAHLVEVEEVEAPEAE</sequence>
<gene>
    <name evidence="5" type="primary">rpmD</name>
    <name evidence="7" type="ORF">ARMA_0316</name>
</gene>
<dbReference type="InterPro" id="IPR016082">
    <property type="entry name" value="Ribosomal_uL30_ferredoxin-like"/>
</dbReference>
<dbReference type="InterPro" id="IPR036919">
    <property type="entry name" value="Ribo_uL30_ferredoxin-like_sf"/>
</dbReference>
<dbReference type="RefSeq" id="WP_305765001.1">
    <property type="nucleotide sequence ID" value="NZ_BBZA01000017.1"/>
</dbReference>
<comment type="caution">
    <text evidence="7">The sequence shown here is derived from an EMBL/GenBank/DDBJ whole genome shotgun (WGS) entry which is preliminary data.</text>
</comment>
<reference evidence="7 8" key="1">
    <citation type="journal article" date="2015" name="Genome Announc.">
        <title>Draft Genome Sequence of a Heterotrophic Facultative Anaerobic Thermophilic Bacterium, Ardenticatena maritima Strain 110ST.</title>
        <authorList>
            <person name="Kawaichi S."/>
            <person name="Yoshida T."/>
            <person name="Sako Y."/>
            <person name="Nakamura R."/>
        </authorList>
    </citation>
    <scope>NUCLEOTIDE SEQUENCE [LARGE SCALE GENOMIC DNA]</scope>
    <source>
        <strain evidence="7 8">110S</strain>
    </source>
</reference>
<evidence type="ECO:0000256" key="2">
    <source>
        <dbReference type="ARBA" id="ARBA00011838"/>
    </source>
</evidence>
<name>A0A0M8K556_9CHLR</name>
<dbReference type="PIRSF" id="PIRSF002211">
    <property type="entry name" value="Ribosomal_L30_bac-type"/>
    <property type="match status" value="1"/>
</dbReference>
<evidence type="ECO:0000256" key="1">
    <source>
        <dbReference type="ARBA" id="ARBA00007594"/>
    </source>
</evidence>
<dbReference type="AlphaFoldDB" id="A0A0M8K556"/>
<dbReference type="Pfam" id="PF00327">
    <property type="entry name" value="Ribosomal_L30"/>
    <property type="match status" value="1"/>
</dbReference>
<dbReference type="CDD" id="cd01658">
    <property type="entry name" value="Ribosomal_L30"/>
    <property type="match status" value="1"/>
</dbReference>
<reference evidence="8" key="2">
    <citation type="submission" date="2015-08" db="EMBL/GenBank/DDBJ databases">
        <title>Draft Genome Sequence of a Heterotrophic Facultative Anaerobic Bacterium Ardenticatena maritima Strain 110S.</title>
        <authorList>
            <person name="Kawaichi S."/>
            <person name="Yoshida T."/>
            <person name="Sako Y."/>
            <person name="Nakamura R."/>
        </authorList>
    </citation>
    <scope>NUCLEOTIDE SEQUENCE [LARGE SCALE GENOMIC DNA]</scope>
    <source>
        <strain evidence="8">110S</strain>
    </source>
</reference>
<evidence type="ECO:0000256" key="5">
    <source>
        <dbReference type="HAMAP-Rule" id="MF_01371"/>
    </source>
</evidence>
<comment type="subunit">
    <text evidence="2 5">Part of the 50S ribosomal subunit.</text>
</comment>
<dbReference type="HAMAP" id="MF_01371_B">
    <property type="entry name" value="Ribosomal_uL30_B"/>
    <property type="match status" value="1"/>
</dbReference>
<dbReference type="PANTHER" id="PTHR15892">
    <property type="entry name" value="MITOCHONDRIAL RIBOSOMAL PROTEIN L30"/>
    <property type="match status" value="1"/>
</dbReference>
<dbReference type="GO" id="GO:0006412">
    <property type="term" value="P:translation"/>
    <property type="evidence" value="ECO:0007669"/>
    <property type="project" value="UniProtKB-UniRule"/>
</dbReference>
<dbReference type="FunCoup" id="A0A0M8K556">
    <property type="interactions" value="271"/>
</dbReference>
<proteinExistence type="inferred from homology"/>
<dbReference type="Proteomes" id="UP000037784">
    <property type="component" value="Unassembled WGS sequence"/>
</dbReference>
<evidence type="ECO:0000259" key="6">
    <source>
        <dbReference type="Pfam" id="PF00327"/>
    </source>
</evidence>
<evidence type="ECO:0000256" key="3">
    <source>
        <dbReference type="ARBA" id="ARBA00022980"/>
    </source>
</evidence>
<dbReference type="EMBL" id="BBZA01000017">
    <property type="protein sequence ID" value="GAP61893.1"/>
    <property type="molecule type" value="Genomic_DNA"/>
</dbReference>
<evidence type="ECO:0000256" key="4">
    <source>
        <dbReference type="ARBA" id="ARBA00023274"/>
    </source>
</evidence>
<dbReference type="NCBIfam" id="TIGR01308">
    <property type="entry name" value="rpmD_bact"/>
    <property type="match status" value="1"/>
</dbReference>
<dbReference type="PANTHER" id="PTHR15892:SF2">
    <property type="entry name" value="LARGE RIBOSOMAL SUBUNIT PROTEIN UL30M"/>
    <property type="match status" value="1"/>
</dbReference>
<dbReference type="Gene3D" id="3.30.1390.20">
    <property type="entry name" value="Ribosomal protein L30, ferredoxin-like fold domain"/>
    <property type="match status" value="1"/>
</dbReference>
<dbReference type="STRING" id="872965.SE16_00205"/>
<organism evidence="7 8">
    <name type="scientific">Ardenticatena maritima</name>
    <dbReference type="NCBI Taxonomy" id="872965"/>
    <lineage>
        <taxon>Bacteria</taxon>
        <taxon>Bacillati</taxon>
        <taxon>Chloroflexota</taxon>
        <taxon>Ardenticatenia</taxon>
        <taxon>Ardenticatenales</taxon>
        <taxon>Ardenticatenaceae</taxon>
        <taxon>Ardenticatena</taxon>
    </lineage>
</organism>
<protein>
    <recommendedName>
        <fullName evidence="5">Large ribosomal subunit protein uL30</fullName>
    </recommendedName>
</protein>
<keyword evidence="4 5" id="KW-0687">Ribonucleoprotein</keyword>
<feature type="domain" description="Large ribosomal subunit protein uL30-like ferredoxin-like fold" evidence="6">
    <location>
        <begin position="6"/>
        <end position="56"/>
    </location>
</feature>
<evidence type="ECO:0000313" key="8">
    <source>
        <dbReference type="Proteomes" id="UP000037784"/>
    </source>
</evidence>
<dbReference type="InterPro" id="IPR005996">
    <property type="entry name" value="Ribosomal_uL30_bac-type"/>
</dbReference>
<comment type="similarity">
    <text evidence="1 5">Belongs to the universal ribosomal protein uL30 family.</text>
</comment>
<dbReference type="GO" id="GO:0003735">
    <property type="term" value="F:structural constituent of ribosome"/>
    <property type="evidence" value="ECO:0007669"/>
    <property type="project" value="InterPro"/>
</dbReference>
<accession>A0A0M8K556</accession>
<dbReference type="GO" id="GO:0022625">
    <property type="term" value="C:cytosolic large ribosomal subunit"/>
    <property type="evidence" value="ECO:0007669"/>
    <property type="project" value="TreeGrafter"/>
</dbReference>